<evidence type="ECO:0000313" key="2">
    <source>
        <dbReference type="EMBL" id="VUC32591.1"/>
    </source>
</evidence>
<feature type="region of interest" description="Disordered" evidence="1">
    <location>
        <begin position="17"/>
        <end position="38"/>
    </location>
</feature>
<comment type="caution">
    <text evidence="2">The sequence shown here is derived from an EMBL/GenBank/DDBJ whole genome shotgun (WGS) entry which is preliminary data.</text>
</comment>
<evidence type="ECO:0000256" key="1">
    <source>
        <dbReference type="SAM" id="MobiDB-lite"/>
    </source>
</evidence>
<sequence>SLLKFVYGGPHADHKGARVEPLYQGSISSSDTDAPVGTKERRKAIFTGIGSSRRVQGYQSAFRLNPRPAPTSQAERVGSKLVSHLQSSSTTDMVLMRFLPDLPRHLSRSKTLQDSVSLFCSLWTDCRRGVPAGLSVEMPAYGRAIGSLRRTLEKSKKMTLETLASAAILGRLEYSFLPSSSSMRFGVHPRGISIMTQQLGPPKKDDPVHAAILNETYKVLTPYWFFTGDNIFMNELHWQQPIRKNTLKQIGSSSLEPHAIEVMEISTRYFGGMYRQLLDCHRIRAEPHLPTAIEDSVGVIRYARDLEEAAGTANTNLLHAAIQSGDIQKVVDEASLSGTSYQMSNIHLAELLLLSLRIQFLNLWIYHGWAITYNLPEADELYSRLKELSVESWKYIRFLRGIEFFDATMLSPALWPSLELATEAEKEYLMDFFTTIDKFRHRTPRGKEEDEMRILLYTAIITGRKTVSKTT</sequence>
<dbReference type="EMBL" id="CABFNS010000851">
    <property type="protein sequence ID" value="VUC32591.1"/>
    <property type="molecule type" value="Genomic_DNA"/>
</dbReference>
<keyword evidence="3" id="KW-1185">Reference proteome</keyword>
<organism evidence="2 3">
    <name type="scientific">Bionectria ochroleuca</name>
    <name type="common">Gliocladium roseum</name>
    <dbReference type="NCBI Taxonomy" id="29856"/>
    <lineage>
        <taxon>Eukaryota</taxon>
        <taxon>Fungi</taxon>
        <taxon>Dikarya</taxon>
        <taxon>Ascomycota</taxon>
        <taxon>Pezizomycotina</taxon>
        <taxon>Sordariomycetes</taxon>
        <taxon>Hypocreomycetidae</taxon>
        <taxon>Hypocreales</taxon>
        <taxon>Bionectriaceae</taxon>
        <taxon>Clonostachys</taxon>
    </lineage>
</organism>
<accession>A0ABY6URG1</accession>
<protein>
    <recommendedName>
        <fullName evidence="4">Spindle pole body component</fullName>
    </recommendedName>
</protein>
<evidence type="ECO:0008006" key="4">
    <source>
        <dbReference type="Google" id="ProtNLM"/>
    </source>
</evidence>
<proteinExistence type="predicted"/>
<feature type="non-terminal residue" evidence="2">
    <location>
        <position position="1"/>
    </location>
</feature>
<evidence type="ECO:0000313" key="3">
    <source>
        <dbReference type="Proteomes" id="UP000766486"/>
    </source>
</evidence>
<reference evidence="2 3" key="1">
    <citation type="submission" date="2019-06" db="EMBL/GenBank/DDBJ databases">
        <authorList>
            <person name="Broberg M."/>
        </authorList>
    </citation>
    <scope>NUCLEOTIDE SEQUENCE [LARGE SCALE GENOMIC DNA]</scope>
</reference>
<name>A0ABY6URG1_BIOOC</name>
<gene>
    <name evidence="2" type="ORF">CLO192961_LOCUS328835</name>
</gene>
<dbReference type="Proteomes" id="UP000766486">
    <property type="component" value="Unassembled WGS sequence"/>
</dbReference>
<feature type="non-terminal residue" evidence="2">
    <location>
        <position position="471"/>
    </location>
</feature>